<protein>
    <recommendedName>
        <fullName evidence="3">FG-GAP repeat-containing protein</fullName>
    </recommendedName>
</protein>
<organism evidence="1 2">
    <name type="scientific">Xylanibacter ruminicola</name>
    <name type="common">Prevotella ruminicola</name>
    <dbReference type="NCBI Taxonomy" id="839"/>
    <lineage>
        <taxon>Bacteria</taxon>
        <taxon>Pseudomonadati</taxon>
        <taxon>Bacteroidota</taxon>
        <taxon>Bacteroidia</taxon>
        <taxon>Bacteroidales</taxon>
        <taxon>Prevotellaceae</taxon>
        <taxon>Xylanibacter</taxon>
    </lineage>
</organism>
<dbReference type="SUPFAM" id="SSF69318">
    <property type="entry name" value="Integrin alpha N-terminal domain"/>
    <property type="match status" value="1"/>
</dbReference>
<gene>
    <name evidence="1" type="ORF">SAMN05216463_10765</name>
</gene>
<dbReference type="AlphaFoldDB" id="A0A1M6TX81"/>
<evidence type="ECO:0000313" key="1">
    <source>
        <dbReference type="EMBL" id="SHK61504.1"/>
    </source>
</evidence>
<dbReference type="EMBL" id="FRBD01000007">
    <property type="protein sequence ID" value="SHK61504.1"/>
    <property type="molecule type" value="Genomic_DNA"/>
</dbReference>
<name>A0A1M6TX81_XYLRU</name>
<dbReference type="Proteomes" id="UP000184130">
    <property type="component" value="Unassembled WGS sequence"/>
</dbReference>
<dbReference type="PROSITE" id="PS51257">
    <property type="entry name" value="PROKAR_LIPOPROTEIN"/>
    <property type="match status" value="1"/>
</dbReference>
<evidence type="ECO:0000313" key="2">
    <source>
        <dbReference type="Proteomes" id="UP000184130"/>
    </source>
</evidence>
<evidence type="ECO:0008006" key="3">
    <source>
        <dbReference type="Google" id="ProtNLM"/>
    </source>
</evidence>
<accession>A0A1M6TX81</accession>
<dbReference type="InterPro" id="IPR028994">
    <property type="entry name" value="Integrin_alpha_N"/>
</dbReference>
<reference evidence="1 2" key="1">
    <citation type="submission" date="2016-11" db="EMBL/GenBank/DDBJ databases">
        <authorList>
            <person name="Jaros S."/>
            <person name="Januszkiewicz K."/>
            <person name="Wedrychowicz H."/>
        </authorList>
    </citation>
    <scope>NUCLEOTIDE SEQUENCE [LARGE SCALE GENOMIC DNA]</scope>
    <source>
        <strain evidence="1 2">KHT3</strain>
    </source>
</reference>
<proteinExistence type="predicted"/>
<sequence>MINSRILILHTIWFGTLACEAQSFELKKQNDSLYYLNGWRLPYPVYQYQTGDVDGDGNIDAIVGVIKSTRFYPQKARRIFIFKQVNGKARPLWLGSKLGGILEDFRYVDGKIRALEQTGNGQYVVSDYKWGGFGMAFDHYIIKGVNKETAKKTFDQ</sequence>